<dbReference type="Pfam" id="PF14776">
    <property type="entry name" value="UNC-79"/>
    <property type="match status" value="1"/>
</dbReference>
<organism evidence="2 3">
    <name type="scientific">Diploscapter pachys</name>
    <dbReference type="NCBI Taxonomy" id="2018661"/>
    <lineage>
        <taxon>Eukaryota</taxon>
        <taxon>Metazoa</taxon>
        <taxon>Ecdysozoa</taxon>
        <taxon>Nematoda</taxon>
        <taxon>Chromadorea</taxon>
        <taxon>Rhabditida</taxon>
        <taxon>Rhabditina</taxon>
        <taxon>Rhabditomorpha</taxon>
        <taxon>Rhabditoidea</taxon>
        <taxon>Rhabditidae</taxon>
        <taxon>Diploscapter</taxon>
    </lineage>
</organism>
<dbReference type="PANTHER" id="PTHR21696:SF2">
    <property type="entry name" value="PROTEIN UNC-79 HOMOLOG"/>
    <property type="match status" value="1"/>
</dbReference>
<feature type="compositionally biased region" description="Acidic residues" evidence="1">
    <location>
        <begin position="1521"/>
        <end position="1531"/>
    </location>
</feature>
<sequence length="2181" mass="245056">MEIEFSVSAKIRTLSEFQVRISTNQQSPSNAEIITTLRYFQQTLIGFLKDFPAGNTHFCEKFSTDPARFNLFPNLNYSGLYYAIVNLLDVFPMIASGQAAIGEAILDTMKALLIFLDRDSLEQVPLLLASQLGVFPTELDRNIVHMLADVVLPYSVCEETLVHLSIPGVLMLVLQYGNDPSLHTWITEGAMNCCEDVYHHLLQVIAKGTSESRVAAANLLFHYWPFPNPHILHRKTIQYKIHAWQHIPCQSNTCAEKGPAAKRCFDSAVCTDISDTSPPLFLCKRCSDDVIAERKVQTQTLTQPMPASNATCQNKDCQSQSRLAVGICFSHECIRPHNHVPMRLCQDCFISMHEDKQTKHMTHKGIGCVWNTVLQWDAVESIVKLLRETTLFEVGEAEGKRPKWLRQLEGGHSMGKEIDKMADERRMLSRFGVWLMAALCPPVENADRRAIAYIMQNVFQWFSTTALLPNDSMGASLEQLKTDFACDWINMAIRIRYDVFIETLSPRPQDQDGRPPLDQTKEGLGRLLALMPYDVISMDTWSRIMPIWLQYITENCKEEHQSELKVLMCKIFEPDLCPLPFDIHKVFDFINCRLIGNDYNELFNALQWLHQLSRLEIAIPLDMILDNFSVCLTKLPTMHIPPLEDNDLEEEEISAHVVVTDILVLQLRLSEVAVHELSSLTEKLFGCIALLLSCPIRAGPHQCHDPELDGFPDCSPCQQAAFVQQMIMQVTESVSPKQETAIQANEDQFDILDDTSSPTLGDSSILSPQTAPGSGKGLSPANPVQPLLPSDNSGSLSSGMRFQTAKVEVDQAGDEFVDVLPEEELEIGLAEAVTLTASDIGIESGQAVKSTTVEGIKGQLTPMSASQSKALGSAATTLTDFWDTSVGRFRFTFDQLPSQLKMIHALLLSLDSAEDPDVEYFTMNTLKYLCLHCDALANARREFRGYVIWTLENLMVPKLWARLRSDFVQVGELAGLLLLHCITFPSGEDQFWRMVHRDFTSRQWEKRFDAVGKAYVMAHMTKAAPVKANKVVQTALSSVFYHLVISLHDPTPSVAQRAIIALRALPTQTLKLICFCFESQFDSCILDRPLLINAIRILTNQLPEEQTLTFDFFIQRFETLAIEAQMSSQSEENMFVQDLMHTDPMSDIYQRKLTKARRAIEDAQTARSIVKHLREYEALKHQLFHLPSDPVLQLCTRLVQWRQRGRLSEAALSCRVKILKVVTMVRVVNRWRQMADSIALGTAGLVSLIATSGHALHYGPPALTPTAADTTSVGQPINTEPEERPENKPKSIADVASPSSVMSPTSYGAGGYSRLREFTDEESNLCLLFNRVVDMENPERHTVYLVISLFVNFLSNKHSTPTDEKANAKKQSLLFRLFNTLLGYSNTEKCFTIPPARLRKSAVCNAFLSGLPEILDLNLIIGNQLLPTVVQLLMHLPSPQKLASDQNVSNYSLKLLSAHMRHLWLNSFILILYKYRFDQVPISDGVMKLISIVVKTLESQAHVCCPEAEQPKDISTWEDLQNGDDNDEEEERGGGGGGGLIRPESLTVTTIQENDGEITLHPKIVEPRTRKRSGGAKKKQNARPAQNVDLRCGHCNEVLEWLDEETISLCLVSLETFLHREPAMAAPILFKVLHTVTRLIDHPIYPWHDTDTFVPGNCRSVAKQMLRVTLHQLSSCGICFHLFDTPLSKPAPFWSVISLSLADFPDLSPVYFIQLLLEDLQENWPSKITTIMRNLAAYIVEVPSDSYMNHWNNVIVHMETFFRKYHTQITTEGAMKPNKVELESAIIVMSHLLKVQNFSAFKSAVSMVEAFSKWLAEALHDCPIRLEALLTVCTACNRALIRERDKQCITRAVVAELMQAIKFKCTMHLDNYMTIANMILQDAGEDIDVPLLDDQFNTAASEAVRPFLFEILDFIADLHVLAKLKKETSSDAIGGDLKVKLAEAIAAEMSRSTARDCRTVIRFIPWLMSPPSVTQAAPGAFADSVTNVRVLSWLLLGALHANHACLPVPIECSQHMADYIHFVLAGFADQSKQSVVHMSALFHAFHLCQLWTVYCERAAVFSSTTAFAHLLDFWARVTPAILQLLSHSKVLADMVNLHFLNTIQALQQVNSALLCQLYSMWAPILTAYHSQIPSQLRMKLDSCENQPSLDAPILSEWLQKVRYKISQVELQTSAASPYYNV</sequence>
<feature type="region of interest" description="Disordered" evidence="1">
    <location>
        <begin position="1514"/>
        <end position="1545"/>
    </location>
</feature>
<feature type="compositionally biased region" description="Basic residues" evidence="1">
    <location>
        <begin position="1569"/>
        <end position="1581"/>
    </location>
</feature>
<accession>A0A2A2KXU4</accession>
<comment type="caution">
    <text evidence="2">The sequence shown here is derived from an EMBL/GenBank/DDBJ whole genome shotgun (WGS) entry which is preliminary data.</text>
</comment>
<protein>
    <recommendedName>
        <fullName evidence="4">Uncoordinated protein 79</fullName>
    </recommendedName>
</protein>
<evidence type="ECO:0000313" key="3">
    <source>
        <dbReference type="Proteomes" id="UP000218231"/>
    </source>
</evidence>
<dbReference type="SUPFAM" id="SSF48371">
    <property type="entry name" value="ARM repeat"/>
    <property type="match status" value="1"/>
</dbReference>
<reference evidence="2 3" key="1">
    <citation type="journal article" date="2017" name="Curr. Biol.">
        <title>Genome architecture and evolution of a unichromosomal asexual nematode.</title>
        <authorList>
            <person name="Fradin H."/>
            <person name="Zegar C."/>
            <person name="Gutwein M."/>
            <person name="Lucas J."/>
            <person name="Kovtun M."/>
            <person name="Corcoran D."/>
            <person name="Baugh L.R."/>
            <person name="Kiontke K."/>
            <person name="Gunsalus K."/>
            <person name="Fitch D.H."/>
            <person name="Piano F."/>
        </authorList>
    </citation>
    <scope>NUCLEOTIDE SEQUENCE [LARGE SCALE GENOMIC DNA]</scope>
    <source>
        <strain evidence="2">PF1309</strain>
    </source>
</reference>
<evidence type="ECO:0008006" key="4">
    <source>
        <dbReference type="Google" id="ProtNLM"/>
    </source>
</evidence>
<dbReference type="Proteomes" id="UP000218231">
    <property type="component" value="Unassembled WGS sequence"/>
</dbReference>
<feature type="region of interest" description="Disordered" evidence="1">
    <location>
        <begin position="1560"/>
        <end position="1583"/>
    </location>
</feature>
<feature type="compositionally biased region" description="Basic and acidic residues" evidence="1">
    <location>
        <begin position="1281"/>
        <end position="1291"/>
    </location>
</feature>
<evidence type="ECO:0000256" key="1">
    <source>
        <dbReference type="SAM" id="MobiDB-lite"/>
    </source>
</evidence>
<feature type="compositionally biased region" description="Low complexity" evidence="1">
    <location>
        <begin position="1260"/>
        <end position="1271"/>
    </location>
</feature>
<feature type="region of interest" description="Disordered" evidence="1">
    <location>
        <begin position="752"/>
        <end position="799"/>
    </location>
</feature>
<proteinExistence type="predicted"/>
<dbReference type="InterPro" id="IPR024855">
    <property type="entry name" value="UNC79"/>
</dbReference>
<dbReference type="PANTHER" id="PTHR21696">
    <property type="entry name" value="PROTEIN UNC-79 HOMOLOG"/>
    <property type="match status" value="1"/>
</dbReference>
<dbReference type="OrthoDB" id="6270916at2759"/>
<name>A0A2A2KXU4_9BILA</name>
<evidence type="ECO:0000313" key="2">
    <source>
        <dbReference type="EMBL" id="PAV78687.1"/>
    </source>
</evidence>
<feature type="compositionally biased region" description="Polar residues" evidence="1">
    <location>
        <begin position="790"/>
        <end position="799"/>
    </location>
</feature>
<dbReference type="EMBL" id="LIAE01007537">
    <property type="protein sequence ID" value="PAV78687.1"/>
    <property type="molecule type" value="Genomic_DNA"/>
</dbReference>
<feature type="compositionally biased region" description="Polar residues" evidence="1">
    <location>
        <begin position="754"/>
        <end position="772"/>
    </location>
</feature>
<dbReference type="STRING" id="2018661.A0A2A2KXU4"/>
<keyword evidence="3" id="KW-1185">Reference proteome</keyword>
<feature type="region of interest" description="Disordered" evidence="1">
    <location>
        <begin position="1260"/>
        <end position="1305"/>
    </location>
</feature>
<dbReference type="InterPro" id="IPR016024">
    <property type="entry name" value="ARM-type_fold"/>
</dbReference>
<gene>
    <name evidence="2" type="ORF">WR25_21214</name>
</gene>